<keyword evidence="4" id="KW-0808">Transferase</keyword>
<feature type="region of interest" description="Disordered" evidence="1">
    <location>
        <begin position="1"/>
        <end position="31"/>
    </location>
</feature>
<feature type="transmembrane region" description="Helical" evidence="2">
    <location>
        <begin position="290"/>
        <end position="307"/>
    </location>
</feature>
<dbReference type="RefSeq" id="WP_143609632.1">
    <property type="nucleotide sequence ID" value="NZ_CP107955.1"/>
</dbReference>
<organism evidence="4 5">
    <name type="scientific">Streptomyces mirabilis</name>
    <dbReference type="NCBI Taxonomy" id="68239"/>
    <lineage>
        <taxon>Bacteria</taxon>
        <taxon>Bacillati</taxon>
        <taxon>Actinomycetota</taxon>
        <taxon>Actinomycetes</taxon>
        <taxon>Kitasatosporales</taxon>
        <taxon>Streptomycetaceae</taxon>
        <taxon>Streptomyces</taxon>
    </lineage>
</organism>
<proteinExistence type="predicted"/>
<feature type="compositionally biased region" description="Polar residues" evidence="1">
    <location>
        <begin position="11"/>
        <end position="20"/>
    </location>
</feature>
<comment type="caution">
    <text evidence="4">The sequence shown here is derived from an EMBL/GenBank/DDBJ whole genome shotgun (WGS) entry which is preliminary data.</text>
</comment>
<accession>A0ABU3UHF1</accession>
<dbReference type="InterPro" id="IPR002656">
    <property type="entry name" value="Acyl_transf_3_dom"/>
</dbReference>
<dbReference type="Proteomes" id="UP001257627">
    <property type="component" value="Unassembled WGS sequence"/>
</dbReference>
<feature type="transmembrane region" description="Helical" evidence="2">
    <location>
        <begin position="164"/>
        <end position="181"/>
    </location>
</feature>
<keyword evidence="4" id="KW-0012">Acyltransferase</keyword>
<name>A0ABU3UHF1_9ACTN</name>
<feature type="transmembrane region" description="Helical" evidence="2">
    <location>
        <begin position="79"/>
        <end position="98"/>
    </location>
</feature>
<keyword evidence="2" id="KW-0472">Membrane</keyword>
<evidence type="ECO:0000259" key="3">
    <source>
        <dbReference type="Pfam" id="PF01757"/>
    </source>
</evidence>
<keyword evidence="2" id="KW-0812">Transmembrane</keyword>
<dbReference type="PANTHER" id="PTHR23028:SF53">
    <property type="entry name" value="ACYL_TRANSF_3 DOMAIN-CONTAINING PROTEIN"/>
    <property type="match status" value="1"/>
</dbReference>
<feature type="transmembrane region" description="Helical" evidence="2">
    <location>
        <begin position="119"/>
        <end position="144"/>
    </location>
</feature>
<feature type="transmembrane region" description="Helical" evidence="2">
    <location>
        <begin position="193"/>
        <end position="212"/>
    </location>
</feature>
<evidence type="ECO:0000313" key="4">
    <source>
        <dbReference type="EMBL" id="MDU8993329.1"/>
    </source>
</evidence>
<dbReference type="Pfam" id="PF01757">
    <property type="entry name" value="Acyl_transf_3"/>
    <property type="match status" value="1"/>
</dbReference>
<dbReference type="EMBL" id="JARAKF010000001">
    <property type="protein sequence ID" value="MDU8993329.1"/>
    <property type="molecule type" value="Genomic_DNA"/>
</dbReference>
<dbReference type="GO" id="GO:0016746">
    <property type="term" value="F:acyltransferase activity"/>
    <property type="evidence" value="ECO:0007669"/>
    <property type="project" value="UniProtKB-KW"/>
</dbReference>
<feature type="transmembrane region" description="Helical" evidence="2">
    <location>
        <begin position="353"/>
        <end position="377"/>
    </location>
</feature>
<keyword evidence="2" id="KW-1133">Transmembrane helix</keyword>
<protein>
    <submittedName>
        <fullName evidence="4">Acyltransferase</fullName>
    </submittedName>
</protein>
<evidence type="ECO:0000256" key="1">
    <source>
        <dbReference type="SAM" id="MobiDB-lite"/>
    </source>
</evidence>
<evidence type="ECO:0000313" key="5">
    <source>
        <dbReference type="Proteomes" id="UP001257627"/>
    </source>
</evidence>
<feature type="transmembrane region" description="Helical" evidence="2">
    <location>
        <begin position="264"/>
        <end position="284"/>
    </location>
</feature>
<gene>
    <name evidence="4" type="ORF">PU648_13415</name>
</gene>
<keyword evidence="5" id="KW-1185">Reference proteome</keyword>
<feature type="transmembrane region" description="Helical" evidence="2">
    <location>
        <begin position="39"/>
        <end position="59"/>
    </location>
</feature>
<feature type="transmembrane region" description="Helical" evidence="2">
    <location>
        <begin position="319"/>
        <end position="341"/>
    </location>
</feature>
<feature type="transmembrane region" description="Helical" evidence="2">
    <location>
        <begin position="232"/>
        <end position="252"/>
    </location>
</feature>
<sequence length="392" mass="43206">MSTDRIRVVTTAPQEAQASTPPDGPSRHRPGRLPSLTGLRFPAAFMVFVFHASLPLPLVRLIADDKVEQRFGWAVGPSGAFGVTFFFVLSGFVLTWSAPGNDTAPSFWRRRFVKILPNYVVAWILAMVLYAAATPVLPALGALFMFQVWTPYFSEHLPVNPPSWSLAVEAVFYLVFPLLLAGIRSIPADRLKYWITGTVAAVFVTPLVTYYLVPAGPHVMPGTDGTSPVHYWFAYIMPLPRVLDFALGILVARAVMLNRWRNIGMVWSGVLLAAGYVACYHVPYLYAQRAMCLIPAVTLIAAAAMADQKGGFTLFRSRAMVWLGNVSFAFYLLHFIVLAWFRKMLGVELYGTGTSLAILAGEAVVTLLASWALYSLVEGPVTRRFSRARHGG</sequence>
<feature type="domain" description="Acyltransferase 3" evidence="3">
    <location>
        <begin position="35"/>
        <end position="374"/>
    </location>
</feature>
<reference evidence="4 5" key="1">
    <citation type="submission" date="2023-02" db="EMBL/GenBank/DDBJ databases">
        <authorList>
            <person name="Maleckis M."/>
        </authorList>
    </citation>
    <scope>NUCLEOTIDE SEQUENCE [LARGE SCALE GENOMIC DNA]</scope>
    <source>
        <strain evidence="4 5">P8-A2</strain>
    </source>
</reference>
<evidence type="ECO:0000256" key="2">
    <source>
        <dbReference type="SAM" id="Phobius"/>
    </source>
</evidence>
<dbReference type="InterPro" id="IPR050879">
    <property type="entry name" value="Acyltransferase_3"/>
</dbReference>
<dbReference type="PANTHER" id="PTHR23028">
    <property type="entry name" value="ACETYLTRANSFERASE"/>
    <property type="match status" value="1"/>
</dbReference>